<reference evidence="1 2" key="1">
    <citation type="submission" date="2014-10" db="EMBL/GenBank/DDBJ databases">
        <title>Genome sequence of Clostridium aceticum DSM 1496.</title>
        <authorList>
            <person name="Poehlein A."/>
            <person name="Schiel-Bengelsdorf B."/>
            <person name="Gottschalk G."/>
            <person name="Duerre P."/>
            <person name="Daniel R."/>
        </authorList>
    </citation>
    <scope>NUCLEOTIDE SEQUENCE [LARGE SCALE GENOMIC DNA]</scope>
    <source>
        <strain evidence="1 2">DSM 1496</strain>
    </source>
</reference>
<evidence type="ECO:0000313" key="2">
    <source>
        <dbReference type="Proteomes" id="UP000035704"/>
    </source>
</evidence>
<dbReference type="PATRIC" id="fig|84022.5.peg.2355"/>
<gene>
    <name evidence="1" type="ORF">CACET_c09710</name>
</gene>
<dbReference type="InterPro" id="IPR010387">
    <property type="entry name" value="QueT"/>
</dbReference>
<evidence type="ECO:0000313" key="1">
    <source>
        <dbReference type="EMBL" id="AKL94478.1"/>
    </source>
</evidence>
<dbReference type="PIRSF" id="PIRSF031501">
    <property type="entry name" value="QueT"/>
    <property type="match status" value="1"/>
</dbReference>
<protein>
    <submittedName>
        <fullName evidence="1">Uncharacterized protein</fullName>
    </submittedName>
</protein>
<dbReference type="KEGG" id="cace:CACET_c09710"/>
<dbReference type="RefSeq" id="WP_044823384.1">
    <property type="nucleotide sequence ID" value="NZ_CP009687.1"/>
</dbReference>
<name>A0A0D8IDB6_9CLOT</name>
<accession>A0A0D8IDB6</accession>
<organism evidence="1 2">
    <name type="scientific">Clostridium aceticum</name>
    <dbReference type="NCBI Taxonomy" id="84022"/>
    <lineage>
        <taxon>Bacteria</taxon>
        <taxon>Bacillati</taxon>
        <taxon>Bacillota</taxon>
        <taxon>Clostridia</taxon>
        <taxon>Eubacteriales</taxon>
        <taxon>Clostridiaceae</taxon>
        <taxon>Clostridium</taxon>
    </lineage>
</organism>
<dbReference type="PANTHER" id="PTHR40044:SF1">
    <property type="entry name" value="INTEGRAL MEMBRANE PROTEIN"/>
    <property type="match status" value="1"/>
</dbReference>
<proteinExistence type="predicted"/>
<dbReference type="PANTHER" id="PTHR40044">
    <property type="entry name" value="INTEGRAL MEMBRANE PROTEIN-RELATED"/>
    <property type="match status" value="1"/>
</dbReference>
<dbReference type="AlphaFoldDB" id="A0A0D8IDB6"/>
<dbReference type="Proteomes" id="UP000035704">
    <property type="component" value="Chromosome"/>
</dbReference>
<dbReference type="EMBL" id="CP009687">
    <property type="protein sequence ID" value="AKL94478.1"/>
    <property type="molecule type" value="Genomic_DNA"/>
</dbReference>
<keyword evidence="2" id="KW-1185">Reference proteome</keyword>
<sequence>MKKTRFLTQAAMIAAIYVVLVEAFKPFAYGMVQVRVAEALTILPFFTPAAIPGLTIGVIVSNIIGPYGILDIILGGLATLVAAYLSYKIPKRALVPLPPVLVNAVIIGAMLYYIFLGTPDQMPLLAIMGWVGLGQLIACYGLGYPLIKILDKYGKRIFW</sequence>
<dbReference type="OrthoDB" id="9786793at2"/>
<dbReference type="Pfam" id="PF06177">
    <property type="entry name" value="QueT"/>
    <property type="match status" value="1"/>
</dbReference>